<organism evidence="2 3">
    <name type="scientific">Roseibium algicola</name>
    <dbReference type="NCBI Taxonomy" id="2857014"/>
    <lineage>
        <taxon>Bacteria</taxon>
        <taxon>Pseudomonadati</taxon>
        <taxon>Pseudomonadota</taxon>
        <taxon>Alphaproteobacteria</taxon>
        <taxon>Hyphomicrobiales</taxon>
        <taxon>Stappiaceae</taxon>
        <taxon>Roseibium</taxon>
    </lineage>
</organism>
<dbReference type="PANTHER" id="PTHR33608:SF3">
    <property type="entry name" value="SLR2013 PROTEIN"/>
    <property type="match status" value="1"/>
</dbReference>
<proteinExistence type="predicted"/>
<sequence>MRPSKRLLAFGALALAISVITVVTGGAAREIGAVPWIVLVLLVVIDMAMSLRRPQNLTFEAPAEVFVGETAKLQLELAQAPSALRAKLDWPEGLGGDAEFAFVPAADGSSRAEVACRAIRRGVWRVDQLWLSWHSRLKLLEFVPKLAVGAEIRVVPNIRMVQSGQITTTVLSTLYGVKENRAVGEGSEFQQLRDFVQGMDIKTIDWKRSARRRSLVAKELRAERNHHVIVALDNGYLMREEIGGLPKIDHAVTAALATAWAAAIGGDLVGYYSYDVKPRTFSAPAPGRTAFARLRSWTAELSYVSRETNHTLALTELNARTPKRSLLIIFTDFVDTTSAELLVENIGILAKRHLLIFVAIRDPDLEKLVETAPGDLDGAATLVAANQALNERRLVFEKLSRMGVTIVDAKPNAVTARLISAYLEIKARELI</sequence>
<evidence type="ECO:0000313" key="3">
    <source>
        <dbReference type="Proteomes" id="UP000188174"/>
    </source>
</evidence>
<reference evidence="2 3" key="1">
    <citation type="submission" date="2017-02" db="EMBL/GenBank/DDBJ databases">
        <authorList>
            <person name="Jeong S."/>
        </authorList>
    </citation>
    <scope>NUCLEOTIDE SEQUENCE [LARGE SCALE GENOMIC DNA]</scope>
    <source>
        <strain evidence="2 3">RMAR6-6</strain>
    </source>
</reference>
<protein>
    <recommendedName>
        <fullName evidence="1">DUF58 domain-containing protein</fullName>
    </recommendedName>
</protein>
<dbReference type="InterPro" id="IPR002881">
    <property type="entry name" value="DUF58"/>
</dbReference>
<dbReference type="Proteomes" id="UP000188174">
    <property type="component" value="Chromosome"/>
</dbReference>
<gene>
    <name evidence="2" type="ORF">B0E33_13775</name>
</gene>
<dbReference type="InterPro" id="IPR036465">
    <property type="entry name" value="vWFA_dom_sf"/>
</dbReference>
<dbReference type="Pfam" id="PF01882">
    <property type="entry name" value="DUF58"/>
    <property type="match status" value="1"/>
</dbReference>
<keyword evidence="3" id="KW-1185">Reference proteome</keyword>
<evidence type="ECO:0000313" key="2">
    <source>
        <dbReference type="EMBL" id="AQQ04515.1"/>
    </source>
</evidence>
<dbReference type="EMBL" id="CP019630">
    <property type="protein sequence ID" value="AQQ04515.1"/>
    <property type="molecule type" value="Genomic_DNA"/>
</dbReference>
<name>A0ABM6I2S4_9HYPH</name>
<evidence type="ECO:0000259" key="1">
    <source>
        <dbReference type="Pfam" id="PF01882"/>
    </source>
</evidence>
<feature type="domain" description="DUF58" evidence="1">
    <location>
        <begin position="192"/>
        <end position="372"/>
    </location>
</feature>
<accession>A0ABM6I2S4</accession>
<dbReference type="PANTHER" id="PTHR33608">
    <property type="entry name" value="BLL2464 PROTEIN"/>
    <property type="match status" value="1"/>
</dbReference>
<dbReference type="SUPFAM" id="SSF53300">
    <property type="entry name" value="vWA-like"/>
    <property type="match status" value="1"/>
</dbReference>